<keyword evidence="5" id="KW-0143">Chaperone</keyword>
<keyword evidence="3" id="KW-0067">ATP-binding</keyword>
<dbReference type="Pfam" id="PF13360">
    <property type="entry name" value="PQQ_2"/>
    <property type="match status" value="1"/>
</dbReference>
<feature type="compositionally biased region" description="Low complexity" evidence="6">
    <location>
        <begin position="370"/>
        <end position="381"/>
    </location>
</feature>
<dbReference type="AlphaFoldDB" id="A0A919IUA3"/>
<feature type="domain" description="Pyrrolo-quinoline quinone repeat" evidence="8">
    <location>
        <begin position="714"/>
        <end position="831"/>
    </location>
</feature>
<evidence type="ECO:0000259" key="8">
    <source>
        <dbReference type="Pfam" id="PF13360"/>
    </source>
</evidence>
<evidence type="ECO:0000256" key="7">
    <source>
        <dbReference type="SAM" id="Phobius"/>
    </source>
</evidence>
<feature type="compositionally biased region" description="Basic and acidic residues" evidence="6">
    <location>
        <begin position="495"/>
        <end position="506"/>
    </location>
</feature>
<feature type="compositionally biased region" description="Low complexity" evidence="6">
    <location>
        <begin position="527"/>
        <end position="546"/>
    </location>
</feature>
<feature type="compositionally biased region" description="Low complexity" evidence="6">
    <location>
        <begin position="456"/>
        <end position="491"/>
    </location>
</feature>
<reference evidence="9" key="1">
    <citation type="submission" date="2021-01" db="EMBL/GenBank/DDBJ databases">
        <title>Whole genome shotgun sequence of Actinoplanes ferrugineus NBRC 15555.</title>
        <authorList>
            <person name="Komaki H."/>
            <person name="Tamura T."/>
        </authorList>
    </citation>
    <scope>NUCLEOTIDE SEQUENCE</scope>
    <source>
        <strain evidence="9">NBRC 15555</strain>
    </source>
</reference>
<evidence type="ECO:0000256" key="4">
    <source>
        <dbReference type="ARBA" id="ARBA00023016"/>
    </source>
</evidence>
<comment type="caution">
    <text evidence="9">The sequence shown here is derived from an EMBL/GenBank/DDBJ whole genome shotgun (WGS) entry which is preliminary data.</text>
</comment>
<dbReference type="GO" id="GO:0005524">
    <property type="term" value="F:ATP binding"/>
    <property type="evidence" value="ECO:0007669"/>
    <property type="project" value="UniProtKB-KW"/>
</dbReference>
<dbReference type="GO" id="GO:0140662">
    <property type="term" value="F:ATP-dependent protein folding chaperone"/>
    <property type="evidence" value="ECO:0007669"/>
    <property type="project" value="InterPro"/>
</dbReference>
<dbReference type="InterPro" id="IPR018181">
    <property type="entry name" value="Heat_shock_70_CS"/>
</dbReference>
<evidence type="ECO:0000313" key="9">
    <source>
        <dbReference type="EMBL" id="GIE08324.1"/>
    </source>
</evidence>
<evidence type="ECO:0000313" key="10">
    <source>
        <dbReference type="Proteomes" id="UP000598174"/>
    </source>
</evidence>
<dbReference type="InterPro" id="IPR043129">
    <property type="entry name" value="ATPase_NBD"/>
</dbReference>
<name>A0A919IUA3_9ACTN</name>
<evidence type="ECO:0000256" key="3">
    <source>
        <dbReference type="ARBA" id="ARBA00022840"/>
    </source>
</evidence>
<keyword evidence="10" id="KW-1185">Reference proteome</keyword>
<keyword evidence="7" id="KW-0812">Transmembrane</keyword>
<feature type="compositionally biased region" description="Pro residues" evidence="6">
    <location>
        <begin position="547"/>
        <end position="562"/>
    </location>
</feature>
<dbReference type="Gene3D" id="3.30.420.40">
    <property type="match status" value="2"/>
</dbReference>
<dbReference type="RefSeq" id="WP_203814946.1">
    <property type="nucleotide sequence ID" value="NZ_BAAABP010000014.1"/>
</dbReference>
<evidence type="ECO:0000256" key="1">
    <source>
        <dbReference type="ARBA" id="ARBA00007381"/>
    </source>
</evidence>
<feature type="region of interest" description="Disordered" evidence="6">
    <location>
        <begin position="370"/>
        <end position="632"/>
    </location>
</feature>
<dbReference type="Gene3D" id="3.90.640.10">
    <property type="entry name" value="Actin, Chain A, domain 4"/>
    <property type="match status" value="1"/>
</dbReference>
<feature type="compositionally biased region" description="Pro residues" evidence="6">
    <location>
        <begin position="438"/>
        <end position="450"/>
    </location>
</feature>
<dbReference type="InterPro" id="IPR011047">
    <property type="entry name" value="Quinoprotein_ADH-like_sf"/>
</dbReference>
<evidence type="ECO:0000256" key="6">
    <source>
        <dbReference type="SAM" id="MobiDB-lite"/>
    </source>
</evidence>
<dbReference type="InterPro" id="IPR015943">
    <property type="entry name" value="WD40/YVTN_repeat-like_dom_sf"/>
</dbReference>
<feature type="compositionally biased region" description="Low complexity" evidence="6">
    <location>
        <begin position="563"/>
        <end position="632"/>
    </location>
</feature>
<keyword evidence="2" id="KW-0547">Nucleotide-binding</keyword>
<dbReference type="Proteomes" id="UP000598174">
    <property type="component" value="Unassembled WGS sequence"/>
</dbReference>
<dbReference type="SUPFAM" id="SSF50998">
    <property type="entry name" value="Quinoprotein alcohol dehydrogenase-like"/>
    <property type="match status" value="1"/>
</dbReference>
<protein>
    <recommendedName>
        <fullName evidence="8">Pyrrolo-quinoline quinone repeat domain-containing protein</fullName>
    </recommendedName>
</protein>
<proteinExistence type="inferred from homology"/>
<feature type="transmembrane region" description="Helical" evidence="7">
    <location>
        <begin position="639"/>
        <end position="662"/>
    </location>
</feature>
<dbReference type="EMBL" id="BOMM01000001">
    <property type="protein sequence ID" value="GIE08324.1"/>
    <property type="molecule type" value="Genomic_DNA"/>
</dbReference>
<dbReference type="Pfam" id="PF00012">
    <property type="entry name" value="HSP70"/>
    <property type="match status" value="1"/>
</dbReference>
<sequence>MTGTEGFVLGVDLGTSHTVAMLRHPDGRTRPLLFDGRPLLPSAVYLDTTGRLHVGADALRLGHAEPGRLEPNPKRHVDDGTVQLGGADVPVADLFAALLGAIAREAVATTGFLPPAILTYPAAWGAARRSVLTEALGKAGWPAGTSLVPEPVAAARYFAEVLRRPVPTGSSIAVFDFGGGTLDVAVVRADGPGTFSVTASGGADDLGGLDIDAALVEHLGKSLAGAEPAAWQQLTEPATLAQWRARRRFWEDVRGAKEMLSRSSFAPVPVPAVEHAVHLTRDELEASADPLIRRGVAEAASVIAAADLKPADLAGLFLVGGSSRIPLVARLLHSELGIAPTVLEQPELPVAEGAIITADQPAALRYATGTAAAATPTPTSPTKHDSPPPSTDTRADAPSPVSPAGPATSPAGPAAAPAGAAFASATPASSAPGSAGPPSTPQPSATPPSPRSHSGSQPSTQPASTQPASAQPASTQPASAQHASAQPASTQRPSAQHEEETDERLRSAPVDPWATGEAAAWHTVAGPPIMAPSSPSMSPHTPSWPSSGPPSSGPPSSGPPSSSPASSSPASSSPASTGTPSSRTPSSGTPSAGPPSSGTPAGASSTGAPSGALGPPHQRGWTPPAPPAAAGTTGRRRRAYLIIAAAVTVVVAAGAVLTWVFWPRYGALDYHALSDPRRIQPIVPVTTDFSDAEIYRDRAYFASVDSTAGGIIGVVAVKLNSSKPLWSSKDGGTAYRWKSMIALPVGLALFTDFDSNNGYQRRMAVLGAADGKLLWQRTLAEEDEVFFAGDTAVVADRKGKQLLGLKLSDGSQRWSLREPESSSSGRSKVLTVTTPTDLGGPATVFGRPFEPDLADDPRIVQIGADKSARVIDANTGKILTDRQNVAQPTDEVVAHNGRLIVLQPSDQRILSYQLDKLGEPKVVYTTQTADAQLKDVTPCGDDRVCFDEEVGYDGKTASVIALDVTGDADHVAWRYKLANVETIVPVGEAVVAGTTSNDTTLIDGSGKQIWTRPGEAARLDGGNLLEFSKPLSKSPDDPALSGRHLGDEAVPLGAFSDIRSDTCAWNTSTVACVAEKDFVLQRFAG</sequence>
<gene>
    <name evidence="9" type="ORF">Afe05nite_01640</name>
</gene>
<feature type="compositionally biased region" description="Low complexity" evidence="6">
    <location>
        <begin position="397"/>
        <end position="437"/>
    </location>
</feature>
<keyword evidence="7" id="KW-0472">Membrane</keyword>
<evidence type="ECO:0000256" key="2">
    <source>
        <dbReference type="ARBA" id="ARBA00022741"/>
    </source>
</evidence>
<dbReference type="InterPro" id="IPR013126">
    <property type="entry name" value="Hsp_70_fam"/>
</dbReference>
<keyword evidence="7" id="KW-1133">Transmembrane helix</keyword>
<dbReference type="PROSITE" id="PS01036">
    <property type="entry name" value="HSP70_3"/>
    <property type="match status" value="1"/>
</dbReference>
<feature type="region of interest" description="Disordered" evidence="6">
    <location>
        <begin position="814"/>
        <end position="833"/>
    </location>
</feature>
<feature type="compositionally biased region" description="Polar residues" evidence="6">
    <location>
        <begin position="821"/>
        <end position="833"/>
    </location>
</feature>
<accession>A0A919IUA3</accession>
<dbReference type="PANTHER" id="PTHR42749:SF1">
    <property type="entry name" value="CELL SHAPE-DETERMINING PROTEIN MREB"/>
    <property type="match status" value="1"/>
</dbReference>
<dbReference type="PRINTS" id="PR00301">
    <property type="entry name" value="HEATSHOCK70"/>
</dbReference>
<dbReference type="Gene3D" id="2.130.10.10">
    <property type="entry name" value="YVTN repeat-like/Quinoprotein amine dehydrogenase"/>
    <property type="match status" value="1"/>
</dbReference>
<organism evidence="9 10">
    <name type="scientific">Paractinoplanes ferrugineus</name>
    <dbReference type="NCBI Taxonomy" id="113564"/>
    <lineage>
        <taxon>Bacteria</taxon>
        <taxon>Bacillati</taxon>
        <taxon>Actinomycetota</taxon>
        <taxon>Actinomycetes</taxon>
        <taxon>Micromonosporales</taxon>
        <taxon>Micromonosporaceae</taxon>
        <taxon>Paractinoplanes</taxon>
    </lineage>
</organism>
<dbReference type="SUPFAM" id="SSF53067">
    <property type="entry name" value="Actin-like ATPase domain"/>
    <property type="match status" value="2"/>
</dbReference>
<keyword evidence="4" id="KW-0346">Stress response</keyword>
<dbReference type="PANTHER" id="PTHR42749">
    <property type="entry name" value="CELL SHAPE-DETERMINING PROTEIN MREB"/>
    <property type="match status" value="1"/>
</dbReference>
<comment type="similarity">
    <text evidence="1">Belongs to the heat shock protein 70 family.</text>
</comment>
<evidence type="ECO:0000256" key="5">
    <source>
        <dbReference type="ARBA" id="ARBA00023186"/>
    </source>
</evidence>
<dbReference type="InterPro" id="IPR002372">
    <property type="entry name" value="PQQ_rpt_dom"/>
</dbReference>